<feature type="binding site" evidence="7">
    <location>
        <position position="318"/>
    </location>
    <ligand>
        <name>Fe(3+)</name>
        <dbReference type="ChEBI" id="CHEBI:29034"/>
    </ligand>
</feature>
<feature type="binding site" evidence="7">
    <location>
        <position position="320"/>
    </location>
    <ligand>
        <name>N-formimidoyl-L-glutamate</name>
        <dbReference type="ChEBI" id="CHEBI:58928"/>
    </ligand>
</feature>
<keyword evidence="7" id="KW-0963">Cytoplasm</keyword>
<evidence type="ECO:0000256" key="4">
    <source>
        <dbReference type="ARBA" id="ARBA00022808"/>
    </source>
</evidence>
<feature type="binding site" evidence="7">
    <location>
        <position position="322"/>
    </location>
    <ligand>
        <name>N-formimidoyl-L-glutamate</name>
        <dbReference type="ChEBI" id="CHEBI:58928"/>
    </ligand>
</feature>
<dbReference type="EMBL" id="JAWRCP010000001">
    <property type="protein sequence ID" value="MDW6092413.1"/>
    <property type="molecule type" value="Genomic_DNA"/>
</dbReference>
<feature type="binding site" evidence="7">
    <location>
        <position position="75"/>
    </location>
    <ligand>
        <name>Zn(2+)</name>
        <dbReference type="ChEBI" id="CHEBI:29105"/>
    </ligand>
</feature>
<keyword evidence="6 7" id="KW-0408">Iron</keyword>
<feature type="binding site" evidence="7">
    <location>
        <position position="243"/>
    </location>
    <ligand>
        <name>Zn(2+)</name>
        <dbReference type="ChEBI" id="CHEBI:29105"/>
    </ligand>
</feature>
<comment type="pathway">
    <text evidence="7">Amino-acid degradation; L-histidine degradation into L-glutamate; N-formimidoyl-L-glutamate from L-histidine: step 3/3.</text>
</comment>
<dbReference type="InterPro" id="IPR032466">
    <property type="entry name" value="Metal_Hydrolase"/>
</dbReference>
<evidence type="ECO:0000256" key="7">
    <source>
        <dbReference type="HAMAP-Rule" id="MF_00372"/>
    </source>
</evidence>
<dbReference type="Proteomes" id="UP001279860">
    <property type="component" value="Unassembled WGS sequence"/>
</dbReference>
<dbReference type="InterPro" id="IPR005920">
    <property type="entry name" value="HutI"/>
</dbReference>
<feature type="binding site" evidence="7">
    <location>
        <position position="243"/>
    </location>
    <ligand>
        <name>Fe(3+)</name>
        <dbReference type="ChEBI" id="CHEBI:29034"/>
    </ligand>
</feature>
<feature type="binding site" evidence="7">
    <location>
        <position position="73"/>
    </location>
    <ligand>
        <name>Zn(2+)</name>
        <dbReference type="ChEBI" id="CHEBI:29105"/>
    </ligand>
</feature>
<dbReference type="Gene3D" id="2.30.40.10">
    <property type="entry name" value="Urease, subunit C, domain 1"/>
    <property type="match status" value="1"/>
</dbReference>
<feature type="binding site" evidence="7">
    <location>
        <position position="323"/>
    </location>
    <ligand>
        <name>4-imidazolone-5-propanoate</name>
        <dbReference type="ChEBI" id="CHEBI:77893"/>
    </ligand>
</feature>
<name>A0ABU4ITF3_9VIBR</name>
<dbReference type="InterPro" id="IPR011059">
    <property type="entry name" value="Metal-dep_hydrolase_composite"/>
</dbReference>
<feature type="domain" description="Amidohydrolase-related" evidence="8">
    <location>
        <begin position="64"/>
        <end position="381"/>
    </location>
</feature>
<evidence type="ECO:0000313" key="9">
    <source>
        <dbReference type="EMBL" id="MDW6092413.1"/>
    </source>
</evidence>
<dbReference type="PANTHER" id="PTHR42752:SF1">
    <property type="entry name" value="IMIDAZOLONEPROPIONASE-RELATED"/>
    <property type="match status" value="1"/>
</dbReference>
<comment type="function">
    <text evidence="7">Catalyzes the hydrolytic cleavage of the carbon-nitrogen bond in imidazolone-5-propanoate to yield N-formimidoyl-L-glutamate. It is the third step in the universal histidine degradation pathway.</text>
</comment>
<dbReference type="InterPro" id="IPR006680">
    <property type="entry name" value="Amidohydro-rel"/>
</dbReference>
<evidence type="ECO:0000256" key="6">
    <source>
        <dbReference type="ARBA" id="ARBA00023004"/>
    </source>
</evidence>
<dbReference type="Gene3D" id="3.20.20.140">
    <property type="entry name" value="Metal-dependent hydrolases"/>
    <property type="match status" value="1"/>
</dbReference>
<reference evidence="9 10" key="1">
    <citation type="submission" date="2023-11" db="EMBL/GenBank/DDBJ databases">
        <title>Plant-associative lifestyle of Vibrio porteresiae and its evolutionary dynamics.</title>
        <authorList>
            <person name="Rameshkumar N."/>
            <person name="Kirti K."/>
        </authorList>
    </citation>
    <scope>NUCLEOTIDE SEQUENCE [LARGE SCALE GENOMIC DNA]</scope>
    <source>
        <strain evidence="9 10">MSSRF7</strain>
    </source>
</reference>
<protein>
    <recommendedName>
        <fullName evidence="1 7">Imidazolonepropionase</fullName>
        <ecNumber evidence="1 7">3.5.2.7</ecNumber>
    </recommendedName>
    <alternativeName>
        <fullName evidence="7">Imidazolone-5-propionate hydrolase</fullName>
    </alternativeName>
</protein>
<dbReference type="SUPFAM" id="SSF51556">
    <property type="entry name" value="Metallo-dependent hydrolases"/>
    <property type="match status" value="1"/>
</dbReference>
<keyword evidence="4 7" id="KW-0369">Histidine metabolism</keyword>
<comment type="similarity">
    <text evidence="7">Belongs to the metallo-dependent hydrolases superfamily. HutI family.</text>
</comment>
<dbReference type="GO" id="GO:0050480">
    <property type="term" value="F:imidazolonepropionase activity"/>
    <property type="evidence" value="ECO:0007669"/>
    <property type="project" value="UniProtKB-EC"/>
</dbReference>
<feature type="binding site" evidence="7">
    <location>
        <position position="75"/>
    </location>
    <ligand>
        <name>Fe(3+)</name>
        <dbReference type="ChEBI" id="CHEBI:29034"/>
    </ligand>
</feature>
<evidence type="ECO:0000256" key="5">
    <source>
        <dbReference type="ARBA" id="ARBA00022833"/>
    </source>
</evidence>
<organism evidence="9 10">
    <name type="scientific">Vibrio rhizosphaerae</name>
    <dbReference type="NCBI Taxonomy" id="398736"/>
    <lineage>
        <taxon>Bacteria</taxon>
        <taxon>Pseudomonadati</taxon>
        <taxon>Pseudomonadota</taxon>
        <taxon>Gammaproteobacteria</taxon>
        <taxon>Vibrionales</taxon>
        <taxon>Vibrionaceae</taxon>
        <taxon>Vibrio</taxon>
    </lineage>
</organism>
<dbReference type="SUPFAM" id="SSF51338">
    <property type="entry name" value="Composite domain of metallo-dependent hydrolases"/>
    <property type="match status" value="1"/>
</dbReference>
<feature type="binding site" evidence="7">
    <location>
        <position position="73"/>
    </location>
    <ligand>
        <name>Fe(3+)</name>
        <dbReference type="ChEBI" id="CHEBI:29034"/>
    </ligand>
</feature>
<proteinExistence type="inferred from homology"/>
<evidence type="ECO:0000256" key="3">
    <source>
        <dbReference type="ARBA" id="ARBA00022801"/>
    </source>
</evidence>
<dbReference type="EC" id="3.5.2.7" evidence="1 7"/>
<dbReference type="HAMAP" id="MF_00372">
    <property type="entry name" value="HutI"/>
    <property type="match status" value="1"/>
</dbReference>
<keyword evidence="2 7" id="KW-0479">Metal-binding</keyword>
<comment type="subcellular location">
    <subcellularLocation>
        <location evidence="7">Cytoplasm</location>
    </subcellularLocation>
</comment>
<feature type="binding site" evidence="7">
    <location>
        <position position="145"/>
    </location>
    <ligand>
        <name>N-formimidoyl-L-glutamate</name>
        <dbReference type="ChEBI" id="CHEBI:58928"/>
    </ligand>
</feature>
<comment type="cofactor">
    <cofactor evidence="7">
        <name>Zn(2+)</name>
        <dbReference type="ChEBI" id="CHEBI:29105"/>
    </cofactor>
    <cofactor evidence="7">
        <name>Fe(3+)</name>
        <dbReference type="ChEBI" id="CHEBI:29034"/>
    </cofactor>
    <text evidence="7">Binds 1 zinc or iron ion per subunit.</text>
</comment>
<feature type="binding site" evidence="7">
    <location>
        <position position="178"/>
    </location>
    <ligand>
        <name>4-imidazolone-5-propanoate</name>
        <dbReference type="ChEBI" id="CHEBI:77893"/>
    </ligand>
</feature>
<comment type="catalytic activity">
    <reaction evidence="7">
        <text>4-imidazolone-5-propanoate + H2O = N-formimidoyl-L-glutamate</text>
        <dbReference type="Rhea" id="RHEA:23660"/>
        <dbReference type="ChEBI" id="CHEBI:15377"/>
        <dbReference type="ChEBI" id="CHEBI:58928"/>
        <dbReference type="ChEBI" id="CHEBI:77893"/>
        <dbReference type="EC" id="3.5.2.7"/>
    </reaction>
</comment>
<dbReference type="Pfam" id="PF01979">
    <property type="entry name" value="Amidohydro_1"/>
    <property type="match status" value="1"/>
</dbReference>
<evidence type="ECO:0000256" key="2">
    <source>
        <dbReference type="ARBA" id="ARBA00022723"/>
    </source>
</evidence>
<keyword evidence="5 7" id="KW-0862">Zinc</keyword>
<evidence type="ECO:0000259" key="8">
    <source>
        <dbReference type="Pfam" id="PF01979"/>
    </source>
</evidence>
<dbReference type="PANTHER" id="PTHR42752">
    <property type="entry name" value="IMIDAZOLONEPROPIONASE"/>
    <property type="match status" value="1"/>
</dbReference>
<comment type="caution">
    <text evidence="9">The sequence shown here is derived from an EMBL/GenBank/DDBJ whole genome shotgun (WGS) entry which is preliminary data.</text>
</comment>
<accession>A0ABU4ITF3</accession>
<keyword evidence="3 7" id="KW-0378">Hydrolase</keyword>
<dbReference type="CDD" id="cd01296">
    <property type="entry name" value="Imidazolone-5PH"/>
    <property type="match status" value="1"/>
</dbReference>
<gene>
    <name evidence="7 9" type="primary">hutI</name>
    <name evidence="9" type="ORF">SBX64_07630</name>
</gene>
<dbReference type="NCBIfam" id="TIGR01224">
    <property type="entry name" value="hutI"/>
    <property type="match status" value="1"/>
</dbReference>
<feature type="binding site" evidence="7">
    <location>
        <position position="246"/>
    </location>
    <ligand>
        <name>4-imidazolone-5-propanoate</name>
        <dbReference type="ChEBI" id="CHEBI:77893"/>
    </ligand>
</feature>
<evidence type="ECO:0000256" key="1">
    <source>
        <dbReference type="ARBA" id="ARBA00012864"/>
    </source>
</evidence>
<feature type="binding site" evidence="7">
    <location>
        <position position="318"/>
    </location>
    <ligand>
        <name>Zn(2+)</name>
        <dbReference type="ChEBI" id="CHEBI:29105"/>
    </ligand>
</feature>
<feature type="binding site" evidence="7">
    <location>
        <position position="145"/>
    </location>
    <ligand>
        <name>4-imidazolone-5-propanoate</name>
        <dbReference type="ChEBI" id="CHEBI:77893"/>
    </ligand>
</feature>
<evidence type="ECO:0000313" key="10">
    <source>
        <dbReference type="Proteomes" id="UP001279860"/>
    </source>
</evidence>
<feature type="binding site" evidence="7">
    <location>
        <position position="82"/>
    </location>
    <ligand>
        <name>4-imidazolone-5-propanoate</name>
        <dbReference type="ChEBI" id="CHEBI:77893"/>
    </ligand>
</feature>
<sequence length="411" mass="44563">MMSNPLKFDSLWYGFHAATMVNGQYSPIEHAAIGVRDGQIVWIGAQDQLPAYHAGQEHHLHGGWVTPGLIDCHTHLVFGGNRAHEFEQRLNGVSYQAIAQSGGGIAASVNATRQETPEQLLSSASRRLISLMRDGVTTVEIKSGYGLSTEHEAKMLTVAQRLAEQHPVDICTTCLAAHAVPPEYQGRTDAYIDYLCEEVLPTIAQRGLADAVDAFCETIAFSPEQVERYFRAAQAFGMPVKLHAEQLSSLGGTTLAARFQALSADHLEFITENDVAAMRESGTVAVLLPGAYFTLKETQRPPVDLLRRYQVPMAVATDINPGTSPVLSLRLMMNMACTLFGLTPEEALAATTIHAARALGLAETHGQLSVGKVADFVCWDVASPGELSYWLGGDLLKTRVKKGESSHVDTH</sequence>
<keyword evidence="10" id="KW-1185">Reference proteome</keyword>